<dbReference type="InterPro" id="IPR007274">
    <property type="entry name" value="Cop_transporter"/>
</dbReference>
<comment type="caution">
    <text evidence="8">The sequence shown here is derived from an EMBL/GenBank/DDBJ whole genome shotgun (WGS) entry which is preliminary data.</text>
</comment>
<feature type="transmembrane region" description="Helical" evidence="7">
    <location>
        <begin position="136"/>
        <end position="155"/>
    </location>
</feature>
<evidence type="ECO:0000313" key="8">
    <source>
        <dbReference type="EMBL" id="KAD3068191.1"/>
    </source>
</evidence>
<evidence type="ECO:0000256" key="2">
    <source>
        <dbReference type="ARBA" id="ARBA00006921"/>
    </source>
</evidence>
<keyword evidence="5 7" id="KW-1133">Transmembrane helix</keyword>
<dbReference type="AlphaFoldDB" id="A0A5N6M395"/>
<gene>
    <name evidence="8" type="ORF">E3N88_36071</name>
</gene>
<evidence type="ECO:0000256" key="6">
    <source>
        <dbReference type="ARBA" id="ARBA00023136"/>
    </source>
</evidence>
<keyword evidence="7" id="KW-0406">Ion transport</keyword>
<proteinExistence type="inferred from homology"/>
<keyword evidence="7" id="KW-0186">Copper</keyword>
<keyword evidence="4 7" id="KW-0187">Copper transport</keyword>
<dbReference type="PANTHER" id="PTHR12483:SF27">
    <property type="entry name" value="COPPER TRANSPORT PROTEIN CTR1"/>
    <property type="match status" value="1"/>
</dbReference>
<keyword evidence="3 7" id="KW-0812">Transmembrane</keyword>
<evidence type="ECO:0000313" key="9">
    <source>
        <dbReference type="Proteomes" id="UP000326396"/>
    </source>
</evidence>
<dbReference type="EMBL" id="SZYD01000017">
    <property type="protein sequence ID" value="KAD3068191.1"/>
    <property type="molecule type" value="Genomic_DNA"/>
</dbReference>
<keyword evidence="9" id="KW-1185">Reference proteome</keyword>
<dbReference type="Pfam" id="PF04145">
    <property type="entry name" value="Ctr"/>
    <property type="match status" value="1"/>
</dbReference>
<dbReference type="GO" id="GO:0005375">
    <property type="term" value="F:copper ion transmembrane transporter activity"/>
    <property type="evidence" value="ECO:0007669"/>
    <property type="project" value="UniProtKB-UniRule"/>
</dbReference>
<dbReference type="OrthoDB" id="73901at2759"/>
<accession>A0A5N6M395</accession>
<evidence type="ECO:0000256" key="7">
    <source>
        <dbReference type="RuleBase" id="RU367022"/>
    </source>
</evidence>
<comment type="similarity">
    <text evidence="2 7">Belongs to the copper transporter (Ctr) (TC 1.A.56) family. SLC31A subfamily.</text>
</comment>
<dbReference type="GO" id="GO:0005886">
    <property type="term" value="C:plasma membrane"/>
    <property type="evidence" value="ECO:0007669"/>
    <property type="project" value="TreeGrafter"/>
</dbReference>
<keyword evidence="6 7" id="KW-0472">Membrane</keyword>
<keyword evidence="7" id="KW-0813">Transport</keyword>
<comment type="subcellular location">
    <subcellularLocation>
        <location evidence="1 7">Membrane</location>
        <topology evidence="1 7">Multi-pass membrane protein</topology>
    </subcellularLocation>
</comment>
<protein>
    <recommendedName>
        <fullName evidence="7">Copper transport protein</fullName>
    </recommendedName>
</protein>
<sequence>MCRTTGTTLDIFGFKSEFKPQQLAPTRNRTMMHMTFYWGHNLTLLIDSWKTDSWLTYILTLIVCFVFSVFFQFLEDQRLRFKVCSSTTTAVAAIENAPLLYSKLFSDGNRAKFVGSVLFGINSGINYLLMLAVMSFNGGVFVVIVVGLAVGYWLFRSSDDEQVMLLDDSCACC</sequence>
<name>A0A5N6M395_9ASTR</name>
<evidence type="ECO:0000256" key="5">
    <source>
        <dbReference type="ARBA" id="ARBA00022989"/>
    </source>
</evidence>
<evidence type="ECO:0000256" key="1">
    <source>
        <dbReference type="ARBA" id="ARBA00004141"/>
    </source>
</evidence>
<evidence type="ECO:0000256" key="4">
    <source>
        <dbReference type="ARBA" id="ARBA00022796"/>
    </source>
</evidence>
<evidence type="ECO:0000256" key="3">
    <source>
        <dbReference type="ARBA" id="ARBA00022692"/>
    </source>
</evidence>
<dbReference type="Proteomes" id="UP000326396">
    <property type="component" value="Linkage Group LG7"/>
</dbReference>
<organism evidence="8 9">
    <name type="scientific">Mikania micrantha</name>
    <name type="common">bitter vine</name>
    <dbReference type="NCBI Taxonomy" id="192012"/>
    <lineage>
        <taxon>Eukaryota</taxon>
        <taxon>Viridiplantae</taxon>
        <taxon>Streptophyta</taxon>
        <taxon>Embryophyta</taxon>
        <taxon>Tracheophyta</taxon>
        <taxon>Spermatophyta</taxon>
        <taxon>Magnoliopsida</taxon>
        <taxon>eudicotyledons</taxon>
        <taxon>Gunneridae</taxon>
        <taxon>Pentapetalae</taxon>
        <taxon>asterids</taxon>
        <taxon>campanulids</taxon>
        <taxon>Asterales</taxon>
        <taxon>Asteraceae</taxon>
        <taxon>Asteroideae</taxon>
        <taxon>Heliantheae alliance</taxon>
        <taxon>Eupatorieae</taxon>
        <taxon>Mikania</taxon>
    </lineage>
</organism>
<dbReference type="PANTHER" id="PTHR12483">
    <property type="entry name" value="SOLUTE CARRIER FAMILY 31 COPPER TRANSPORTERS"/>
    <property type="match status" value="1"/>
</dbReference>
<feature type="transmembrane region" description="Helical" evidence="7">
    <location>
        <begin position="54"/>
        <end position="74"/>
    </location>
</feature>
<reference evidence="8 9" key="1">
    <citation type="submission" date="2019-05" db="EMBL/GenBank/DDBJ databases">
        <title>Mikania micrantha, genome provides insights into the molecular mechanism of rapid growth.</title>
        <authorList>
            <person name="Liu B."/>
        </authorList>
    </citation>
    <scope>NUCLEOTIDE SEQUENCE [LARGE SCALE GENOMIC DNA]</scope>
    <source>
        <strain evidence="8">NLD-2019</strain>
        <tissue evidence="8">Leaf</tissue>
    </source>
</reference>